<protein>
    <recommendedName>
        <fullName evidence="5">DNA replication checkpoint mediator MRC1 domain-containing protein</fullName>
    </recommendedName>
</protein>
<dbReference type="GO" id="GO:0005634">
    <property type="term" value="C:nucleus"/>
    <property type="evidence" value="ECO:0007669"/>
    <property type="project" value="UniProtKB-SubCell"/>
</dbReference>
<feature type="region of interest" description="Disordered" evidence="4">
    <location>
        <begin position="975"/>
        <end position="1005"/>
    </location>
</feature>
<dbReference type="InterPro" id="IPR024146">
    <property type="entry name" value="Claspin"/>
</dbReference>
<dbReference type="OrthoDB" id="2130597at2759"/>
<feature type="domain" description="DNA replication checkpoint mediator MRC1" evidence="5">
    <location>
        <begin position="822"/>
        <end position="960"/>
    </location>
</feature>
<feature type="compositionally biased region" description="Basic and acidic residues" evidence="4">
    <location>
        <begin position="582"/>
        <end position="594"/>
    </location>
</feature>
<feature type="region of interest" description="Disordered" evidence="4">
    <location>
        <begin position="73"/>
        <end position="106"/>
    </location>
</feature>
<evidence type="ECO:0000313" key="6">
    <source>
        <dbReference type="EMBL" id="EER32430.1"/>
    </source>
</evidence>
<feature type="compositionally biased region" description="Basic and acidic residues" evidence="4">
    <location>
        <begin position="96"/>
        <end position="106"/>
    </location>
</feature>
<feature type="compositionally biased region" description="Basic and acidic residues" evidence="4">
    <location>
        <begin position="691"/>
        <end position="719"/>
    </location>
</feature>
<dbReference type="GO" id="GO:0007095">
    <property type="term" value="P:mitotic G2 DNA damage checkpoint signaling"/>
    <property type="evidence" value="ECO:0007669"/>
    <property type="project" value="TreeGrafter"/>
</dbReference>
<dbReference type="RefSeq" id="XP_002549804.1">
    <property type="nucleotide sequence ID" value="XM_002549758.1"/>
</dbReference>
<feature type="region of interest" description="Disordered" evidence="4">
    <location>
        <begin position="532"/>
        <end position="799"/>
    </location>
</feature>
<proteinExistence type="predicted"/>
<feature type="compositionally biased region" description="Acidic residues" evidence="4">
    <location>
        <begin position="767"/>
        <end position="792"/>
    </location>
</feature>
<dbReference type="GO" id="GO:0033314">
    <property type="term" value="P:mitotic DNA replication checkpoint signaling"/>
    <property type="evidence" value="ECO:0007669"/>
    <property type="project" value="TreeGrafter"/>
</dbReference>
<feature type="region of interest" description="Disordered" evidence="4">
    <location>
        <begin position="1075"/>
        <end position="1107"/>
    </location>
</feature>
<dbReference type="eggNOG" id="ENOG502QSP5">
    <property type="taxonomic scope" value="Eukaryota"/>
</dbReference>
<evidence type="ECO:0000256" key="1">
    <source>
        <dbReference type="ARBA" id="ARBA00004123"/>
    </source>
</evidence>
<reference evidence="6 7" key="1">
    <citation type="journal article" date="2009" name="Nature">
        <title>Evolution of pathogenicity and sexual reproduction in eight Candida genomes.</title>
        <authorList>
            <person name="Butler G."/>
            <person name="Rasmussen M.D."/>
            <person name="Lin M.F."/>
            <person name="Santos M.A."/>
            <person name="Sakthikumar S."/>
            <person name="Munro C.A."/>
            <person name="Rheinbay E."/>
            <person name="Grabherr M."/>
            <person name="Forche A."/>
            <person name="Reedy J.L."/>
            <person name="Agrafioti I."/>
            <person name="Arnaud M.B."/>
            <person name="Bates S."/>
            <person name="Brown A.J."/>
            <person name="Brunke S."/>
            <person name="Costanzo M.C."/>
            <person name="Fitzpatrick D.A."/>
            <person name="de Groot P.W."/>
            <person name="Harris D."/>
            <person name="Hoyer L.L."/>
            <person name="Hube B."/>
            <person name="Klis F.M."/>
            <person name="Kodira C."/>
            <person name="Lennard N."/>
            <person name="Logue M.E."/>
            <person name="Martin R."/>
            <person name="Neiman A.M."/>
            <person name="Nikolaou E."/>
            <person name="Quail M.A."/>
            <person name="Quinn J."/>
            <person name="Santos M.C."/>
            <person name="Schmitzberger F.F."/>
            <person name="Sherlock G."/>
            <person name="Shah P."/>
            <person name="Silverstein K.A."/>
            <person name="Skrzypek M.S."/>
            <person name="Soll D."/>
            <person name="Staggs R."/>
            <person name="Stansfield I."/>
            <person name="Stumpf M.P."/>
            <person name="Sudbery P.E."/>
            <person name="Srikantha T."/>
            <person name="Zeng Q."/>
            <person name="Berman J."/>
            <person name="Berriman M."/>
            <person name="Heitman J."/>
            <person name="Gow N.A."/>
            <person name="Lorenz M.C."/>
            <person name="Birren B.W."/>
            <person name="Kellis M."/>
            <person name="Cuomo C.A."/>
        </authorList>
    </citation>
    <scope>NUCLEOTIDE SEQUENCE [LARGE SCALE GENOMIC DNA]</scope>
    <source>
        <strain evidence="7">ATCC MYA-3404 / T1</strain>
    </source>
</reference>
<dbReference type="GO" id="GO:0010997">
    <property type="term" value="F:anaphase-promoting complex binding"/>
    <property type="evidence" value="ECO:0007669"/>
    <property type="project" value="TreeGrafter"/>
</dbReference>
<feature type="region of interest" description="Disordered" evidence="4">
    <location>
        <begin position="303"/>
        <end position="327"/>
    </location>
</feature>
<keyword evidence="3" id="KW-0539">Nucleus</keyword>
<feature type="region of interest" description="Disordered" evidence="4">
    <location>
        <begin position="21"/>
        <end position="40"/>
    </location>
</feature>
<dbReference type="AlphaFoldDB" id="C5MD00"/>
<dbReference type="Proteomes" id="UP000002037">
    <property type="component" value="Unassembled WGS sequence"/>
</dbReference>
<dbReference type="Pfam" id="PF09444">
    <property type="entry name" value="MRC1"/>
    <property type="match status" value="1"/>
</dbReference>
<feature type="compositionally biased region" description="Basic and acidic residues" evidence="4">
    <location>
        <begin position="602"/>
        <end position="622"/>
    </location>
</feature>
<dbReference type="PANTHER" id="PTHR14396:SF10">
    <property type="entry name" value="CLASPIN"/>
    <property type="match status" value="1"/>
</dbReference>
<feature type="region of interest" description="Disordered" evidence="4">
    <location>
        <begin position="231"/>
        <end position="255"/>
    </location>
</feature>
<dbReference type="InterPro" id="IPR018564">
    <property type="entry name" value="Repl_chkpnt_MRC1_dom"/>
</dbReference>
<evidence type="ECO:0000256" key="2">
    <source>
        <dbReference type="ARBA" id="ARBA00022553"/>
    </source>
</evidence>
<name>C5MD00_CANTT</name>
<comment type="subcellular location">
    <subcellularLocation>
        <location evidence="1">Nucleus</location>
    </subcellularLocation>
</comment>
<evidence type="ECO:0000259" key="5">
    <source>
        <dbReference type="Pfam" id="PF09444"/>
    </source>
</evidence>
<evidence type="ECO:0000256" key="4">
    <source>
        <dbReference type="SAM" id="MobiDB-lite"/>
    </source>
</evidence>
<feature type="compositionally biased region" description="Polar residues" evidence="4">
    <location>
        <begin position="720"/>
        <end position="732"/>
    </location>
</feature>
<dbReference type="KEGG" id="ctp:CTRG_04101"/>
<evidence type="ECO:0000313" key="7">
    <source>
        <dbReference type="Proteomes" id="UP000002037"/>
    </source>
</evidence>
<accession>C5MD00</accession>
<dbReference type="PANTHER" id="PTHR14396">
    <property type="entry name" value="CLASPIN"/>
    <property type="match status" value="1"/>
</dbReference>
<dbReference type="GeneID" id="8297079"/>
<feature type="compositionally biased region" description="Acidic residues" evidence="4">
    <location>
        <begin position="79"/>
        <end position="93"/>
    </location>
</feature>
<gene>
    <name evidence="6" type="ORF">CTRG_04101</name>
</gene>
<dbReference type="VEuPathDB" id="FungiDB:CTRG_04101"/>
<feature type="region of interest" description="Disordered" evidence="4">
    <location>
        <begin position="370"/>
        <end position="417"/>
    </location>
</feature>
<organism evidence="6 7">
    <name type="scientific">Candida tropicalis (strain ATCC MYA-3404 / T1)</name>
    <name type="common">Yeast</name>
    <dbReference type="NCBI Taxonomy" id="294747"/>
    <lineage>
        <taxon>Eukaryota</taxon>
        <taxon>Fungi</taxon>
        <taxon>Dikarya</taxon>
        <taxon>Ascomycota</taxon>
        <taxon>Saccharomycotina</taxon>
        <taxon>Pichiomycetes</taxon>
        <taxon>Debaryomycetaceae</taxon>
        <taxon>Candida/Lodderomyces clade</taxon>
        <taxon>Candida</taxon>
    </lineage>
</organism>
<feature type="compositionally biased region" description="Acidic residues" evidence="4">
    <location>
        <begin position="537"/>
        <end position="581"/>
    </location>
</feature>
<feature type="compositionally biased region" description="Polar residues" evidence="4">
    <location>
        <begin position="623"/>
        <end position="687"/>
    </location>
</feature>
<keyword evidence="2" id="KW-0597">Phosphoprotein</keyword>
<keyword evidence="7" id="KW-1185">Reference proteome</keyword>
<dbReference type="STRING" id="294747.C5MD00"/>
<feature type="compositionally biased region" description="Polar residues" evidence="4">
    <location>
        <begin position="407"/>
        <end position="417"/>
    </location>
</feature>
<sequence>MDLLDGIEDYSSTQFQNKIVIKSTQQQEEDGTQENQTESLLGLDLDAISKVFNEEGNEDEDIPNFSILDKISKRLNGGGDDDDVEENGEENQANEETQKTADDASHQTKFQLLPQLAVDETEYSNADSTTQVINPTQRIASTQVIEKTQVIAKPSGIDQTQVIEKPQLDKTQVISKPTTIDKLFVSDDELENGPIQPSLSKEEREARIADLAEKKRLERLQKEREELELDITRGTLTDEEEELNQEANDTVVSSHLPKEGLSTKELEKAQEFLNIQKRHVDIRPEFEKKVVFTKDKLLSAFSDDEDEDEAALPIIPERQPSSPTVEEILRSSPFTSPVKEQHENIMDLFQKPVSKPKNPLEIYTEKLKQQLSSSPTLGNGGAKGLINLDSDSDIDIVSSSPTKHRSTNVNTQPSKFSNRAKELDKIPELTKEQRLMIKQKFSKKKFQNCKNNMSANPQQHQKETDFFKKLRKKNIDQLKSNKLNDPDHAILEELEQDEQTMTSLLEREMERARNIRKKEKLQERAKLALMGKALGVEEQDDDADYTNDVPESDVAESEVPESDYDSEMDDNDNEEEEDGDEAPGKIEDNFRSDDSYMFGGGDLDHDADKDQKITTTLDDGKHVQQQNLTSEYDDNSFANKSTELFQNLKPRTSNEDSFISTQDEGSLLSIQPPQFDNITQLATQTQVDGEPTQKDEEATQKDEMVTQKDEVTTQRDRAVTQKSTSTKETQVISRPKEVEEEDDDDLVTPAHVQRGRKQVRNNMLKVEEEEDEDNKESEQLDEDEDEDEDESPEAMQRRIKEYELKIRKRELKIRKRRKDMERRGLKNIIEGEAEESEDEWKGLGGVDGEVSDVANSEDERMIDNNFNIDLKNEEIRKKFMEDYQIKDQKELEKLLDDIKNHRLIKRAGVANGLDIEISDEEDSLLEAYRRQKLMEQQQRLLKNKKLLEIYKNEKSKAFFNSIKENIEIIKIDDSDSDDDDIQVVGESKKEKEKSDTEEDNDSLEKEAPVKKTIKIDENFVRKKLSFLYSANDDCEEYERLQRISKLQHGFDVEDDEDVEDVKALKSKSILNLTTKSRSTTPVGSISENQSRKRSHDETGDTDVDDDDDIAELIPSFKKPSVVSSFRSFQEQQGITIKDGKQHFSGVTISKQYKVVSGSKASITYMSNNSKRQLKSLKEKKIEKTINISKGKKNSFFDNSSFE</sequence>
<dbReference type="EMBL" id="GG692399">
    <property type="protein sequence ID" value="EER32430.1"/>
    <property type="molecule type" value="Genomic_DNA"/>
</dbReference>
<feature type="compositionally biased region" description="Polar residues" evidence="4">
    <location>
        <begin position="1075"/>
        <end position="1088"/>
    </location>
</feature>
<evidence type="ECO:0000256" key="3">
    <source>
        <dbReference type="ARBA" id="ARBA00023242"/>
    </source>
</evidence>
<dbReference type="HOGENOM" id="CLU_267364_0_0_1"/>